<organism evidence="17 18">
    <name type="scientific">Macrostomum lignano</name>
    <dbReference type="NCBI Taxonomy" id="282301"/>
    <lineage>
        <taxon>Eukaryota</taxon>
        <taxon>Metazoa</taxon>
        <taxon>Spiralia</taxon>
        <taxon>Lophotrochozoa</taxon>
        <taxon>Platyhelminthes</taxon>
        <taxon>Rhabditophora</taxon>
        <taxon>Macrostomorpha</taxon>
        <taxon>Macrostomida</taxon>
        <taxon>Macrostomidae</taxon>
        <taxon>Macrostomum</taxon>
    </lineage>
</organism>
<dbReference type="GO" id="GO:0005886">
    <property type="term" value="C:plasma membrane"/>
    <property type="evidence" value="ECO:0007669"/>
    <property type="project" value="UniProtKB-SubCell"/>
</dbReference>
<comment type="subcellular location">
    <subcellularLocation>
        <location evidence="1">Cell membrane</location>
    </subcellularLocation>
</comment>
<evidence type="ECO:0000313" key="17">
    <source>
        <dbReference type="EMBL" id="PAA55021.1"/>
    </source>
</evidence>
<keyword evidence="9" id="KW-0472">Membrane</keyword>
<dbReference type="STRING" id="282301.A0A267E0F2"/>
<evidence type="ECO:0000256" key="2">
    <source>
        <dbReference type="ARBA" id="ARBA00008422"/>
    </source>
</evidence>
<dbReference type="GO" id="GO:0034417">
    <property type="term" value="F:bisphosphoglycerate 3-phosphatase activity"/>
    <property type="evidence" value="ECO:0007669"/>
    <property type="project" value="UniProtKB-EC"/>
</dbReference>
<feature type="disulfide bond" evidence="16">
    <location>
        <begin position="275"/>
        <end position="292"/>
    </location>
</feature>
<proteinExistence type="inferred from homology"/>
<gene>
    <name evidence="17" type="ORF">BOX15_Mlig034480g3</name>
</gene>
<dbReference type="PANTHER" id="PTHR20963:SF8">
    <property type="entry name" value="MULTIPLE INOSITOL POLYPHOSPHATE PHOSPHATASE 1"/>
    <property type="match status" value="1"/>
</dbReference>
<dbReference type="EMBL" id="NIVC01002821">
    <property type="protein sequence ID" value="PAA55021.1"/>
    <property type="molecule type" value="Genomic_DNA"/>
</dbReference>
<comment type="catalytic activity">
    <reaction evidence="15">
        <text>(2R)-2,3-bisphosphoglycerate + H2O = (2R)-2-phosphoglycerate + phosphate</text>
        <dbReference type="Rhea" id="RHEA:27381"/>
        <dbReference type="ChEBI" id="CHEBI:15377"/>
        <dbReference type="ChEBI" id="CHEBI:43474"/>
        <dbReference type="ChEBI" id="CHEBI:58248"/>
        <dbReference type="ChEBI" id="CHEBI:58289"/>
        <dbReference type="EC" id="3.1.3.80"/>
    </reaction>
    <physiologicalReaction direction="left-to-right" evidence="15">
        <dbReference type="Rhea" id="RHEA:27382"/>
    </physiologicalReaction>
</comment>
<dbReference type="GO" id="GO:0052745">
    <property type="term" value="F:inositol phosphate phosphatase activity"/>
    <property type="evidence" value="ECO:0007669"/>
    <property type="project" value="TreeGrafter"/>
</dbReference>
<keyword evidence="6" id="KW-1003">Cell membrane</keyword>
<evidence type="ECO:0000256" key="13">
    <source>
        <dbReference type="ARBA" id="ARBA00043671"/>
    </source>
</evidence>
<dbReference type="Proteomes" id="UP000215902">
    <property type="component" value="Unassembled WGS sequence"/>
</dbReference>
<dbReference type="InterPro" id="IPR029033">
    <property type="entry name" value="His_PPase_superfam"/>
</dbReference>
<evidence type="ECO:0000256" key="8">
    <source>
        <dbReference type="ARBA" id="ARBA00022801"/>
    </source>
</evidence>
<evidence type="ECO:0000256" key="4">
    <source>
        <dbReference type="ARBA" id="ARBA00013040"/>
    </source>
</evidence>
<reference evidence="17 18" key="1">
    <citation type="submission" date="2017-06" db="EMBL/GenBank/DDBJ databases">
        <title>A platform for efficient transgenesis in Macrostomum lignano, a flatworm model organism for stem cell research.</title>
        <authorList>
            <person name="Berezikov E."/>
        </authorList>
    </citation>
    <scope>NUCLEOTIDE SEQUENCE [LARGE SCALE GENOMIC DNA]</scope>
    <source>
        <strain evidence="17">DV1</strain>
        <tissue evidence="17">Whole organism</tissue>
    </source>
</reference>
<evidence type="ECO:0000256" key="5">
    <source>
        <dbReference type="ARBA" id="ARBA00018097"/>
    </source>
</evidence>
<dbReference type="PANTHER" id="PTHR20963">
    <property type="entry name" value="MULTIPLE INOSITOL POLYPHOSPHATE PHOSPHATASE-RELATED"/>
    <property type="match status" value="1"/>
</dbReference>
<evidence type="ECO:0000256" key="14">
    <source>
        <dbReference type="ARBA" id="ARBA00043691"/>
    </source>
</evidence>
<dbReference type="EC" id="3.1.3.62" evidence="4"/>
<dbReference type="AlphaFoldDB" id="A0A267E0F2"/>
<comment type="similarity">
    <text evidence="2">Belongs to the histidine acid phosphatase family. MINPP1 subfamily.</text>
</comment>
<sequence>SLPQAPCAMQIKMPDKAVRHCLRQALLVVSAICLAVWLPPADAKISAAPPDTVQPPLNRFGTKTAYRNVERIFPDLPAPSGVADGCAARQLIMMLRHGSRGPSVKQVRRAEVVLHRLASAFRSEPAFAKTATGWSSPFALTGGGKSLSNVGHQEHELLGSRIALRYPNLLASHESVAVLSSSSDRAFESAKSFLHGAGLTDADIAVRVADAHIRFYDDCHKFKATIDDGPDGKREYRKFMAGPELRAAAKAAQERLGLTDIDLSPADLAMAFSLCGMEMANNLTVPGDSPWCRLVQDPDAHEAVEFLLDLKHYWRKSHGYDLSSLIACPLVSDLAANLVRAAQRERAGGAASAQAPVANSTVLYFGHAETLFPVMARLGLFKDPHHLTHESYAAHRQSRQFRASRLVPFGANFALSLLSCQDGGLYVQPALNESPLFWTLCNHYRCPLDDVLRMLDSQCPQSFDFEAVCAHKAGARDEL</sequence>
<evidence type="ECO:0000256" key="9">
    <source>
        <dbReference type="ARBA" id="ARBA00023136"/>
    </source>
</evidence>
<name>A0A267E0F2_9PLAT</name>
<dbReference type="GO" id="GO:0003993">
    <property type="term" value="F:acid phosphatase activity"/>
    <property type="evidence" value="ECO:0007669"/>
    <property type="project" value="TreeGrafter"/>
</dbReference>
<dbReference type="Pfam" id="PF00328">
    <property type="entry name" value="His_Phos_2"/>
    <property type="match status" value="1"/>
</dbReference>
<dbReference type="Gene3D" id="3.40.50.1240">
    <property type="entry name" value="Phosphoglycerate mutase-like"/>
    <property type="match status" value="1"/>
</dbReference>
<keyword evidence="10" id="KW-0325">Glycoprotein</keyword>
<dbReference type="PIRSF" id="PIRSF000894">
    <property type="entry name" value="Acid_phosphatase"/>
    <property type="match status" value="1"/>
</dbReference>
<comment type="catalytic activity">
    <reaction evidence="12">
        <text>1D-myo-inositol 1,2,5,6-tetrakisphosphate + H2O = 1D-myo-inositol 1,2,6-trisphosphate + phosphate</text>
        <dbReference type="Rhea" id="RHEA:77119"/>
        <dbReference type="ChEBI" id="CHEBI:15377"/>
        <dbReference type="ChEBI" id="CHEBI:43474"/>
        <dbReference type="ChEBI" id="CHEBI:195535"/>
        <dbReference type="ChEBI" id="CHEBI:195537"/>
        <dbReference type="EC" id="3.1.3.62"/>
    </reaction>
    <physiologicalReaction direction="left-to-right" evidence="12">
        <dbReference type="Rhea" id="RHEA:77120"/>
    </physiologicalReaction>
</comment>
<comment type="catalytic activity">
    <reaction evidence="13">
        <text>1D-myo-inositol 1,2,4,5,6-pentakisphosphate + H2O = 1D-myo-inositol 1,2,5,6-tetrakisphosphate + phosphate</text>
        <dbReference type="Rhea" id="RHEA:77115"/>
        <dbReference type="ChEBI" id="CHEBI:15377"/>
        <dbReference type="ChEBI" id="CHEBI:43474"/>
        <dbReference type="ChEBI" id="CHEBI:57798"/>
        <dbReference type="ChEBI" id="CHEBI:195535"/>
        <dbReference type="EC" id="3.1.3.62"/>
    </reaction>
    <physiologicalReaction direction="left-to-right" evidence="13">
        <dbReference type="Rhea" id="RHEA:77116"/>
    </physiologicalReaction>
</comment>
<dbReference type="InterPro" id="IPR016274">
    <property type="entry name" value="Histidine_acid_Pase_euk"/>
</dbReference>
<dbReference type="InterPro" id="IPR000560">
    <property type="entry name" value="His_Pase_clade-2"/>
</dbReference>
<keyword evidence="7" id="KW-0732">Signal</keyword>
<keyword evidence="18" id="KW-1185">Reference proteome</keyword>
<evidence type="ECO:0000256" key="16">
    <source>
        <dbReference type="PIRSR" id="PIRSR000894-2"/>
    </source>
</evidence>
<accession>A0A267E0F2</accession>
<evidence type="ECO:0000256" key="3">
    <source>
        <dbReference type="ARBA" id="ARBA00012976"/>
    </source>
</evidence>
<comment type="catalytic activity">
    <reaction evidence="14">
        <text>1D-myo-inositol hexakisphosphate + H2O = 1D-myo-inositol 1,2,4,5,6-pentakisphosphate + phosphate</text>
        <dbReference type="Rhea" id="RHEA:16989"/>
        <dbReference type="ChEBI" id="CHEBI:15377"/>
        <dbReference type="ChEBI" id="CHEBI:43474"/>
        <dbReference type="ChEBI" id="CHEBI:57798"/>
        <dbReference type="ChEBI" id="CHEBI:58130"/>
        <dbReference type="EC" id="3.1.3.62"/>
    </reaction>
    <physiologicalReaction direction="left-to-right" evidence="14">
        <dbReference type="Rhea" id="RHEA:16990"/>
    </physiologicalReaction>
</comment>
<keyword evidence="8" id="KW-0378">Hydrolase</keyword>
<feature type="disulfide bond" evidence="16">
    <location>
        <begin position="441"/>
        <end position="446"/>
    </location>
</feature>
<evidence type="ECO:0000313" key="18">
    <source>
        <dbReference type="Proteomes" id="UP000215902"/>
    </source>
</evidence>
<dbReference type="EC" id="3.1.3.80" evidence="3"/>
<feature type="disulfide bond" evidence="16">
    <location>
        <begin position="86"/>
        <end position="420"/>
    </location>
</feature>
<feature type="non-terminal residue" evidence="17">
    <location>
        <position position="1"/>
    </location>
</feature>
<evidence type="ECO:0000256" key="1">
    <source>
        <dbReference type="ARBA" id="ARBA00004236"/>
    </source>
</evidence>
<protein>
    <recommendedName>
        <fullName evidence="5">Multiple inositol polyphosphate phosphatase 1</fullName>
        <ecNumber evidence="4">3.1.3.62</ecNumber>
        <ecNumber evidence="3">3.1.3.80</ecNumber>
    </recommendedName>
    <alternativeName>
        <fullName evidence="11">2,3-bisphosphoglycerate 3-phosphatase</fullName>
    </alternativeName>
</protein>
<evidence type="ECO:0000256" key="11">
    <source>
        <dbReference type="ARBA" id="ARBA00031642"/>
    </source>
</evidence>
<evidence type="ECO:0000256" key="7">
    <source>
        <dbReference type="ARBA" id="ARBA00022729"/>
    </source>
</evidence>
<keyword evidence="16" id="KW-1015">Disulfide bond</keyword>
<evidence type="ECO:0000256" key="6">
    <source>
        <dbReference type="ARBA" id="ARBA00022475"/>
    </source>
</evidence>
<dbReference type="SUPFAM" id="SSF53254">
    <property type="entry name" value="Phosphoglycerate mutase-like"/>
    <property type="match status" value="1"/>
</dbReference>
<dbReference type="OrthoDB" id="6509975at2759"/>
<evidence type="ECO:0000256" key="15">
    <source>
        <dbReference type="ARBA" id="ARBA00043832"/>
    </source>
</evidence>
<evidence type="ECO:0000256" key="12">
    <source>
        <dbReference type="ARBA" id="ARBA00043668"/>
    </source>
</evidence>
<evidence type="ECO:0000256" key="10">
    <source>
        <dbReference type="ARBA" id="ARBA00023180"/>
    </source>
</evidence>
<comment type="caution">
    <text evidence="17">The sequence shown here is derived from an EMBL/GenBank/DDBJ whole genome shotgun (WGS) entry which is preliminary data.</text>
</comment>
<dbReference type="CDD" id="cd07061">
    <property type="entry name" value="HP_HAP_like"/>
    <property type="match status" value="1"/>
</dbReference>